<reference evidence="6 7" key="2">
    <citation type="submission" date="2018-10" db="EMBL/GenBank/DDBJ databases">
        <authorList>
            <consortium name="Pathogen Informatics"/>
        </authorList>
    </citation>
    <scope>NUCLEOTIDE SEQUENCE [LARGE SCALE GENOMIC DNA]</scope>
</reference>
<dbReference type="PANTHER" id="PTHR46171">
    <property type="entry name" value="GH10160P"/>
    <property type="match status" value="1"/>
</dbReference>
<dbReference type="SUPFAM" id="SSF57850">
    <property type="entry name" value="RING/U-box"/>
    <property type="match status" value="1"/>
</dbReference>
<dbReference type="GO" id="GO:0061630">
    <property type="term" value="F:ubiquitin protein ligase activity"/>
    <property type="evidence" value="ECO:0007669"/>
    <property type="project" value="TreeGrafter"/>
</dbReference>
<evidence type="ECO:0000256" key="1">
    <source>
        <dbReference type="ARBA" id="ARBA00022771"/>
    </source>
</evidence>
<dbReference type="EMBL" id="UXUI01008052">
    <property type="protein sequence ID" value="VDD90346.1"/>
    <property type="molecule type" value="Genomic_DNA"/>
</dbReference>
<dbReference type="CDD" id="cd16472">
    <property type="entry name" value="RING-H2_RNF38-like"/>
    <property type="match status" value="1"/>
</dbReference>
<evidence type="ECO:0000313" key="6">
    <source>
        <dbReference type="EMBL" id="VDD90346.1"/>
    </source>
</evidence>
<evidence type="ECO:0000256" key="2">
    <source>
        <dbReference type="ARBA" id="ARBA00022833"/>
    </source>
</evidence>
<feature type="region of interest" description="Disordered" evidence="4">
    <location>
        <begin position="24"/>
        <end position="55"/>
    </location>
</feature>
<keyword evidence="1 3" id="KW-0863">Zinc-finger</keyword>
<keyword evidence="7" id="KW-1185">Reference proteome</keyword>
<dbReference type="GO" id="GO:0008270">
    <property type="term" value="F:zinc ion binding"/>
    <property type="evidence" value="ECO:0007669"/>
    <property type="project" value="UniProtKB-KW"/>
</dbReference>
<evidence type="ECO:0000256" key="4">
    <source>
        <dbReference type="SAM" id="MobiDB-lite"/>
    </source>
</evidence>
<dbReference type="AlphaFoldDB" id="A0A0N4V5H4"/>
<evidence type="ECO:0000313" key="7">
    <source>
        <dbReference type="Proteomes" id="UP000274131"/>
    </source>
</evidence>
<evidence type="ECO:0000256" key="3">
    <source>
        <dbReference type="PROSITE-ProRule" id="PRU00175"/>
    </source>
</evidence>
<dbReference type="PANTHER" id="PTHR46171:SF3">
    <property type="entry name" value="GH10160P"/>
    <property type="match status" value="1"/>
</dbReference>
<feature type="compositionally biased region" description="Low complexity" evidence="4">
    <location>
        <begin position="326"/>
        <end position="340"/>
    </location>
</feature>
<dbReference type="OrthoDB" id="5823472at2759"/>
<dbReference type="STRING" id="51028.A0A0N4V5H4"/>
<evidence type="ECO:0000259" key="5">
    <source>
        <dbReference type="PROSITE" id="PS50089"/>
    </source>
</evidence>
<dbReference type="SMART" id="SM00184">
    <property type="entry name" value="RING"/>
    <property type="match status" value="1"/>
</dbReference>
<dbReference type="InterPro" id="IPR013083">
    <property type="entry name" value="Znf_RING/FYVE/PHD"/>
</dbReference>
<dbReference type="Pfam" id="PF13639">
    <property type="entry name" value="zf-RING_2"/>
    <property type="match status" value="1"/>
</dbReference>
<sequence>MSDTEAEPFQLDLLLEPVRANLQAPEVAASSSRSRSRKRNADESSAEMPSVSRRRRLATADSAFLQTSYPPACCIDGIVQPGPCLLQPAQTYQPASAMAALNSLPPVYRPQVIAPQIHAQMAAMPSTSSVNSVQNRDSLYYLSNEQQAQANSVRMAAQQSHRVAQAAMSQRPPLSSVIYPSNIPDPERANQSLGNEAIVPSPQEIADLAYLRQLRDWESAMLSSNAQHRWIRDSDSRVEMLISRVRQAAAQAAAAAAAQAVDTTAILIAAQQVRERAISQTRFIESLDLNHSTHPCTYFSQMEMAPSVAMPHLPREWANRGTNFPESASSQQQQSAEAAENVNIESPFRNWEAAVLQIFDRVAPQMNLIRMQPKGMPKNEIDQLQSFRLTNPKTLKEKVCVICQCDFEKRDHVRVLPCEHHYHLKCIDKWLKTNRTCPICRKSASDTTETPATIVATGTTSGAVASVTTSPHIAVQVFTHLSGNHHRPTPNSNVM</sequence>
<feature type="region of interest" description="Disordered" evidence="4">
    <location>
        <begin position="317"/>
        <end position="340"/>
    </location>
</feature>
<dbReference type="Proteomes" id="UP000274131">
    <property type="component" value="Unassembled WGS sequence"/>
</dbReference>
<evidence type="ECO:0000313" key="8">
    <source>
        <dbReference type="WBParaSite" id="EVEC_0000548601-mRNA-1"/>
    </source>
</evidence>
<dbReference type="InterPro" id="IPR001841">
    <property type="entry name" value="Znf_RING"/>
</dbReference>
<feature type="domain" description="RING-type" evidence="5">
    <location>
        <begin position="400"/>
        <end position="441"/>
    </location>
</feature>
<dbReference type="PROSITE" id="PS50089">
    <property type="entry name" value="ZF_RING_2"/>
    <property type="match status" value="1"/>
</dbReference>
<dbReference type="Gene3D" id="3.30.40.10">
    <property type="entry name" value="Zinc/RING finger domain, C3HC4 (zinc finger)"/>
    <property type="match status" value="1"/>
</dbReference>
<dbReference type="WBParaSite" id="EVEC_0000548601-mRNA-1">
    <property type="protein sequence ID" value="EVEC_0000548601-mRNA-1"/>
    <property type="gene ID" value="EVEC_0000548601"/>
</dbReference>
<proteinExistence type="predicted"/>
<keyword evidence="1 3" id="KW-0479">Metal-binding</keyword>
<protein>
    <submittedName>
        <fullName evidence="8">RING-type domain-containing protein</fullName>
    </submittedName>
</protein>
<accession>A0A0N4V5H4</accession>
<gene>
    <name evidence="6" type="ORF">EVEC_LOCUS5097</name>
</gene>
<organism evidence="8">
    <name type="scientific">Enterobius vermicularis</name>
    <name type="common">Human pinworm</name>
    <dbReference type="NCBI Taxonomy" id="51028"/>
    <lineage>
        <taxon>Eukaryota</taxon>
        <taxon>Metazoa</taxon>
        <taxon>Ecdysozoa</taxon>
        <taxon>Nematoda</taxon>
        <taxon>Chromadorea</taxon>
        <taxon>Rhabditida</taxon>
        <taxon>Spirurina</taxon>
        <taxon>Oxyuridomorpha</taxon>
        <taxon>Oxyuroidea</taxon>
        <taxon>Oxyuridae</taxon>
        <taxon>Enterobius</taxon>
    </lineage>
</organism>
<name>A0A0N4V5H4_ENTVE</name>
<reference evidence="8" key="1">
    <citation type="submission" date="2017-02" db="UniProtKB">
        <authorList>
            <consortium name="WormBaseParasite"/>
        </authorList>
    </citation>
    <scope>IDENTIFICATION</scope>
</reference>
<dbReference type="GO" id="GO:0016567">
    <property type="term" value="P:protein ubiquitination"/>
    <property type="evidence" value="ECO:0007669"/>
    <property type="project" value="TreeGrafter"/>
</dbReference>
<keyword evidence="2" id="KW-0862">Zinc</keyword>